<evidence type="ECO:0000313" key="3">
    <source>
        <dbReference type="Proteomes" id="UP000598217"/>
    </source>
</evidence>
<proteinExistence type="predicted"/>
<protein>
    <submittedName>
        <fullName evidence="2">Molecular chaperone GrpE (Heat shock protein)</fullName>
    </submittedName>
</protein>
<evidence type="ECO:0000256" key="1">
    <source>
        <dbReference type="ARBA" id="ARBA00023186"/>
    </source>
</evidence>
<gene>
    <name evidence="2" type="ORF">H4W79_001644</name>
</gene>
<organism evidence="2 3">
    <name type="scientific">Nocardiopsis terrae</name>
    <dbReference type="NCBI Taxonomy" id="372655"/>
    <lineage>
        <taxon>Bacteria</taxon>
        <taxon>Bacillati</taxon>
        <taxon>Actinomycetota</taxon>
        <taxon>Actinomycetes</taxon>
        <taxon>Streptosporangiales</taxon>
        <taxon>Nocardiopsidaceae</taxon>
        <taxon>Nocardiopsis</taxon>
    </lineage>
</organism>
<dbReference type="Pfam" id="PF01025">
    <property type="entry name" value="GrpE"/>
    <property type="match status" value="1"/>
</dbReference>
<keyword evidence="1" id="KW-0143">Chaperone</keyword>
<keyword evidence="3" id="KW-1185">Reference proteome</keyword>
<name>A0ABR9HEH1_9ACTN</name>
<comment type="caution">
    <text evidence="2">The sequence shown here is derived from an EMBL/GenBank/DDBJ whole genome shotgun (WGS) entry which is preliminary data.</text>
</comment>
<evidence type="ECO:0000313" key="2">
    <source>
        <dbReference type="EMBL" id="MBE1457430.1"/>
    </source>
</evidence>
<dbReference type="SUPFAM" id="SSF51064">
    <property type="entry name" value="Head domain of nucleotide exchange factor GrpE"/>
    <property type="match status" value="1"/>
</dbReference>
<sequence length="186" mass="20696">MNPDEPVAPPETETDPCQEALTRLGQLQDLFVRRLSEDRDKRHLIEDLSDRLRAAEDGVVQEYLTPFVIGAARIIDRIDARAFTEAEAGHPPGSPGEQHLAFVRSLGSELVSLLEQHGVEQVRARVDDPFDPHLHDMVHLHGARAAHGSLRVHAVLRRGFQYRSRLLRPVRVVASVAAEGTEHPAP</sequence>
<dbReference type="Gene3D" id="2.30.22.10">
    <property type="entry name" value="Head domain of nucleotide exchange factor GrpE"/>
    <property type="match status" value="1"/>
</dbReference>
<dbReference type="RefSeq" id="WP_191273617.1">
    <property type="nucleotide sequence ID" value="NZ_BMXJ01000006.1"/>
</dbReference>
<dbReference type="InterPro" id="IPR009012">
    <property type="entry name" value="GrpE_head"/>
</dbReference>
<accession>A0ABR9HEH1</accession>
<dbReference type="InterPro" id="IPR000740">
    <property type="entry name" value="GrpE"/>
</dbReference>
<reference evidence="2 3" key="1">
    <citation type="submission" date="2020-10" db="EMBL/GenBank/DDBJ databases">
        <title>Sequencing the genomes of 1000 actinobacteria strains.</title>
        <authorList>
            <person name="Klenk H.-P."/>
        </authorList>
    </citation>
    <scope>NUCLEOTIDE SEQUENCE [LARGE SCALE GENOMIC DNA]</scope>
    <source>
        <strain evidence="2 3">DSM 45157</strain>
    </source>
</reference>
<dbReference type="EMBL" id="JADBDY010000001">
    <property type="protein sequence ID" value="MBE1457430.1"/>
    <property type="molecule type" value="Genomic_DNA"/>
</dbReference>
<dbReference type="Proteomes" id="UP000598217">
    <property type="component" value="Unassembled WGS sequence"/>
</dbReference>